<dbReference type="InterPro" id="IPR033432">
    <property type="entry name" value="GH94_catalytic"/>
</dbReference>
<keyword evidence="2" id="KW-0808">Transferase</keyword>
<dbReference type="PANTHER" id="PTHR37469">
    <property type="entry name" value="CELLOBIONIC ACID PHOSPHORYLASE-RELATED"/>
    <property type="match status" value="1"/>
</dbReference>
<gene>
    <name evidence="7" type="ORF">KAK03_05205</name>
</gene>
<dbReference type="Gene3D" id="1.50.10.10">
    <property type="match status" value="1"/>
</dbReference>
<feature type="domain" description="Glycoside phosphorylase C-terminal" evidence="5">
    <location>
        <begin position="1021"/>
        <end position="1101"/>
    </location>
</feature>
<protein>
    <recommendedName>
        <fullName evidence="9">Cellobiose phosphorylase</fullName>
    </recommendedName>
</protein>
<reference evidence="7 8" key="1">
    <citation type="submission" date="2021-04" db="EMBL/GenBank/DDBJ databases">
        <title>The genome sequence of Ideonella sp. 3Y2.</title>
        <authorList>
            <person name="Liu Y."/>
        </authorList>
    </citation>
    <scope>NUCLEOTIDE SEQUENCE [LARGE SCALE GENOMIC DNA]</scope>
    <source>
        <strain evidence="7 8">3Y2</strain>
    </source>
</reference>
<dbReference type="Proteomes" id="UP000676246">
    <property type="component" value="Unassembled WGS sequence"/>
</dbReference>
<dbReference type="Gene3D" id="2.70.98.40">
    <property type="entry name" value="Glycoside hydrolase, family 65, N-terminal domain"/>
    <property type="match status" value="1"/>
</dbReference>
<accession>A0A940Y6W5</accession>
<organism evidence="7 8">
    <name type="scientific">Ideonella alba</name>
    <dbReference type="NCBI Taxonomy" id="2824118"/>
    <lineage>
        <taxon>Bacteria</taxon>
        <taxon>Pseudomonadati</taxon>
        <taxon>Pseudomonadota</taxon>
        <taxon>Betaproteobacteria</taxon>
        <taxon>Burkholderiales</taxon>
        <taxon>Sphaerotilaceae</taxon>
        <taxon>Ideonella</taxon>
    </lineage>
</organism>
<dbReference type="GO" id="GO:0005975">
    <property type="term" value="P:carbohydrate metabolic process"/>
    <property type="evidence" value="ECO:0007669"/>
    <property type="project" value="InterPro"/>
</dbReference>
<keyword evidence="8" id="KW-1185">Reference proteome</keyword>
<feature type="domain" description="Glycosyl hydrolase 94 catalytic" evidence="3">
    <location>
        <begin position="687"/>
        <end position="819"/>
    </location>
</feature>
<comment type="caution">
    <text evidence="7">The sequence shown here is derived from an EMBL/GenBank/DDBJ whole genome shotgun (WGS) entry which is preliminary data.</text>
</comment>
<dbReference type="Gene3D" id="2.60.420.10">
    <property type="entry name" value="Maltose phosphorylase, domain 3"/>
    <property type="match status" value="1"/>
</dbReference>
<dbReference type="Pfam" id="PF17167">
    <property type="entry name" value="Glyco_hydro_94"/>
    <property type="match status" value="1"/>
</dbReference>
<name>A0A940Y6W5_9BURK</name>
<dbReference type="PANTHER" id="PTHR37469:SF2">
    <property type="entry name" value="CELLOBIONIC ACID PHOSPHORYLASE"/>
    <property type="match status" value="1"/>
</dbReference>
<feature type="domain" description="Glycoside phosphorylase super sandwich" evidence="4">
    <location>
        <begin position="322"/>
        <end position="547"/>
    </location>
</feature>
<dbReference type="Pfam" id="PF21250">
    <property type="entry name" value="SOGP_2nd"/>
    <property type="match status" value="1"/>
</dbReference>
<evidence type="ECO:0000313" key="7">
    <source>
        <dbReference type="EMBL" id="MBQ0929878.1"/>
    </source>
</evidence>
<sequence length="1114" mass="121194">MSAPICTDLRVTSPAGLDGLFTAHGSLRRLQARGLSINQHAASAHEAGPHGLWLRRLSSTGPKAVPLLGPRSPSTVHADALGLHAQGRWEALAWRVHLVPSATDTAWFWHVELHNEGPDTLQLDALHALDPGLAPWGAVRTNEYYVSHYLDHQPLTHPRHGTVLATRQNLAVEGRHPWLLLGSLRRCVAWATDGLQWWGRGADDNAGGDAAALRQGLPAQRLQHEHALLALQDEALTLPPGARAQLGFFALLLADHPAASGPADLAWVDTVTAMAEAHCPPAPPAWPATAAAPRSLFSSAPALACHAPDDATLQAWVPGERRHEERNAEGRLLSAFVGAQHLVTPAKARQVLRPHGHLLRSGDALDPDESALTSTCWMGGVFHSMVTQGHVGINRWLGTVRGYLGQFRSQGLRLFVETAGGWRLLDQPSAFAMTPDSARWWYRHDGGLIEVRAGLQHRPHALTLDWRVAEGAPLRVLLALQVAIDGDDGVDATTPRWARDGHALHVFTRPGTPLGERFPLGRFTLRATPGTVLEAIDDDRLLFDSGRPQGTPWLALRCAPARAGGCTLHGGLVEAAPPAAAALPPSPLAEVTAPPGQDLPQRLATILPWFQHNALVHFLAPRGLEQFSGGGWGTRDVCQGPVELLLALQRTGPVRTLLRQVFSAQDRSGDWPQWFMFFEREREIRAGDSHGDIVYWPLLALGQYLIASGDFALLDEPLPYHQDGPPETLWQHAQRALAITEARVLPGTLLAAYGHGDWNDALQPADPALREHLCSSWTVTLHHQVLTTLSCALQQAGRPEAAALAERAQAVREAFRQHLIADGQIAGYLLRPPGQPPEWLLHPRDTRTGVRHSLLPMMHAILNDLLTPEEAHHHVALIRQHLMGPDGARLFDAPLPYRGGPQTLFQRAESSSYFGREIGLMYTHAHLRWAEALAHLGDADGFAEALGLATPVDLHRRLPQGAPRQANCYYSSSDALFSDRYEAQDHYDRIARGEVPLEGGWRVYSSGAGIALSLVIRQFLGIRLEHDAVVIDPVMPAAMDGLEVTLTLNGQRWSVRYRVGAQGCGVRGVSVEGHALAFRRRPHGYRAGAVSIDRAVWSEAAPAGTPVAVEIVIG</sequence>
<evidence type="ECO:0008006" key="9">
    <source>
        <dbReference type="Google" id="ProtNLM"/>
    </source>
</evidence>
<evidence type="ECO:0000313" key="8">
    <source>
        <dbReference type="Proteomes" id="UP000676246"/>
    </source>
</evidence>
<dbReference type="GO" id="GO:0016757">
    <property type="term" value="F:glycosyltransferase activity"/>
    <property type="evidence" value="ECO:0007669"/>
    <property type="project" value="UniProtKB-KW"/>
</dbReference>
<evidence type="ECO:0000259" key="6">
    <source>
        <dbReference type="Pfam" id="PF21958"/>
    </source>
</evidence>
<dbReference type="InterPro" id="IPR008928">
    <property type="entry name" value="6-hairpin_glycosidase_sf"/>
</dbReference>
<dbReference type="SUPFAM" id="SSF48208">
    <property type="entry name" value="Six-hairpin glycosidases"/>
    <property type="match status" value="1"/>
</dbReference>
<dbReference type="InterPro" id="IPR052047">
    <property type="entry name" value="GH94_Enzymes"/>
</dbReference>
<dbReference type="EMBL" id="JAGQDD010000002">
    <property type="protein sequence ID" value="MBQ0929878.1"/>
    <property type="molecule type" value="Genomic_DNA"/>
</dbReference>
<feature type="domain" description="SOGP N-terminal" evidence="6">
    <location>
        <begin position="21"/>
        <end position="249"/>
    </location>
</feature>
<dbReference type="Pfam" id="PF21270">
    <property type="entry name" value="SOGP_4th"/>
    <property type="match status" value="1"/>
</dbReference>
<evidence type="ECO:0000259" key="5">
    <source>
        <dbReference type="Pfam" id="PF21270"/>
    </source>
</evidence>
<dbReference type="InterPro" id="IPR012341">
    <property type="entry name" value="6hp_glycosidase-like_sf"/>
</dbReference>
<evidence type="ECO:0000256" key="1">
    <source>
        <dbReference type="ARBA" id="ARBA00022676"/>
    </source>
</evidence>
<dbReference type="InterPro" id="IPR048771">
    <property type="entry name" value="SOGP_2nd"/>
</dbReference>
<dbReference type="InterPro" id="IPR053831">
    <property type="entry name" value="SOGP_N"/>
</dbReference>
<dbReference type="InterPro" id="IPR048773">
    <property type="entry name" value="SOGP_C"/>
</dbReference>
<proteinExistence type="predicted"/>
<keyword evidence="1" id="KW-0328">Glycosyltransferase</keyword>
<evidence type="ECO:0000259" key="4">
    <source>
        <dbReference type="Pfam" id="PF21250"/>
    </source>
</evidence>
<evidence type="ECO:0000256" key="2">
    <source>
        <dbReference type="ARBA" id="ARBA00022679"/>
    </source>
</evidence>
<dbReference type="RefSeq" id="WP_210852119.1">
    <property type="nucleotide sequence ID" value="NZ_JAGQDD010000002.1"/>
</dbReference>
<dbReference type="AlphaFoldDB" id="A0A940Y6W5"/>
<dbReference type="InterPro" id="IPR037018">
    <property type="entry name" value="GH65_N"/>
</dbReference>
<evidence type="ECO:0000259" key="3">
    <source>
        <dbReference type="Pfam" id="PF17167"/>
    </source>
</evidence>
<dbReference type="Pfam" id="PF21958">
    <property type="entry name" value="SOGP_N"/>
    <property type="match status" value="1"/>
</dbReference>